<dbReference type="PANTHER" id="PTHR46072">
    <property type="entry name" value="AMIDASE-RELATED-RELATED"/>
    <property type="match status" value="1"/>
</dbReference>
<dbReference type="InterPro" id="IPR036291">
    <property type="entry name" value="NAD(P)-bd_dom_sf"/>
</dbReference>
<dbReference type="SUPFAM" id="SSF51735">
    <property type="entry name" value="NAD(P)-binding Rossmann-fold domains"/>
    <property type="match status" value="1"/>
</dbReference>
<evidence type="ECO:0000313" key="9">
    <source>
        <dbReference type="Proteomes" id="UP001303760"/>
    </source>
</evidence>
<dbReference type="Proteomes" id="UP001303760">
    <property type="component" value="Unassembled WGS sequence"/>
</dbReference>
<dbReference type="EMBL" id="MU860109">
    <property type="protein sequence ID" value="KAK4238111.1"/>
    <property type="molecule type" value="Genomic_DNA"/>
</dbReference>
<dbReference type="InterPro" id="IPR041698">
    <property type="entry name" value="Methyltransf_25"/>
</dbReference>
<evidence type="ECO:0000256" key="4">
    <source>
        <dbReference type="ARBA" id="ARBA00022801"/>
    </source>
</evidence>
<evidence type="ECO:0000259" key="6">
    <source>
        <dbReference type="Pfam" id="PF01425"/>
    </source>
</evidence>
<keyword evidence="9" id="KW-1185">Reference proteome</keyword>
<feature type="domain" description="Methyltransferase" evidence="7">
    <location>
        <begin position="590"/>
        <end position="705"/>
    </location>
</feature>
<dbReference type="Gene3D" id="3.90.1300.10">
    <property type="entry name" value="Amidase signature (AS) domain"/>
    <property type="match status" value="1"/>
</dbReference>
<dbReference type="InterPro" id="IPR013952">
    <property type="entry name" value="DUF1776_fun"/>
</dbReference>
<feature type="domain" description="Amidase" evidence="6">
    <location>
        <begin position="63"/>
        <end position="542"/>
    </location>
</feature>
<proteinExistence type="inferred from homology"/>
<evidence type="ECO:0000259" key="7">
    <source>
        <dbReference type="Pfam" id="PF13649"/>
    </source>
</evidence>
<dbReference type="SUPFAM" id="SSF53335">
    <property type="entry name" value="S-adenosyl-L-methionine-dependent methyltransferases"/>
    <property type="match status" value="1"/>
</dbReference>
<dbReference type="EC" id="3.5.1.4" evidence="3"/>
<dbReference type="Pfam" id="PF01425">
    <property type="entry name" value="Amidase"/>
    <property type="match status" value="1"/>
</dbReference>
<gene>
    <name evidence="8" type="ORF">C8A03DRAFT_44116</name>
</gene>
<dbReference type="Pfam" id="PF13649">
    <property type="entry name" value="Methyltransf_25"/>
    <property type="match status" value="1"/>
</dbReference>
<dbReference type="Pfam" id="PF08643">
    <property type="entry name" value="DUF1776"/>
    <property type="match status" value="1"/>
</dbReference>
<dbReference type="InterPro" id="IPR029063">
    <property type="entry name" value="SAM-dependent_MTases_sf"/>
</dbReference>
<dbReference type="InterPro" id="IPR036928">
    <property type="entry name" value="AS_sf"/>
</dbReference>
<reference evidence="8" key="2">
    <citation type="submission" date="2023-05" db="EMBL/GenBank/DDBJ databases">
        <authorList>
            <consortium name="Lawrence Berkeley National Laboratory"/>
            <person name="Steindorff A."/>
            <person name="Hensen N."/>
            <person name="Bonometti L."/>
            <person name="Westerberg I."/>
            <person name="Brannstrom I.O."/>
            <person name="Guillou S."/>
            <person name="Cros-Aarteil S."/>
            <person name="Calhoun S."/>
            <person name="Haridas S."/>
            <person name="Kuo A."/>
            <person name="Mondo S."/>
            <person name="Pangilinan J."/>
            <person name="Riley R."/>
            <person name="Labutti K."/>
            <person name="Andreopoulos B."/>
            <person name="Lipzen A."/>
            <person name="Chen C."/>
            <person name="Yanf M."/>
            <person name="Daum C."/>
            <person name="Ng V."/>
            <person name="Clum A."/>
            <person name="Ohm R."/>
            <person name="Martin F."/>
            <person name="Silar P."/>
            <person name="Natvig D."/>
            <person name="Lalanne C."/>
            <person name="Gautier V."/>
            <person name="Ament-Velasquez S.L."/>
            <person name="Kruys A."/>
            <person name="Hutchinson M.I."/>
            <person name="Powell A.J."/>
            <person name="Barry K."/>
            <person name="Miller A.N."/>
            <person name="Grigoriev I.V."/>
            <person name="Debuchy R."/>
            <person name="Gladieux P."/>
            <person name="Thoren M.H."/>
            <person name="Johannesson H."/>
        </authorList>
    </citation>
    <scope>NUCLEOTIDE SEQUENCE</scope>
    <source>
        <strain evidence="8">CBS 532.94</strain>
    </source>
</reference>
<dbReference type="InterPro" id="IPR023631">
    <property type="entry name" value="Amidase_dom"/>
</dbReference>
<reference evidence="8" key="1">
    <citation type="journal article" date="2023" name="Mol. Phylogenet. Evol.">
        <title>Genome-scale phylogeny and comparative genomics of the fungal order Sordariales.</title>
        <authorList>
            <person name="Hensen N."/>
            <person name="Bonometti L."/>
            <person name="Westerberg I."/>
            <person name="Brannstrom I.O."/>
            <person name="Guillou S."/>
            <person name="Cros-Aarteil S."/>
            <person name="Calhoun S."/>
            <person name="Haridas S."/>
            <person name="Kuo A."/>
            <person name="Mondo S."/>
            <person name="Pangilinan J."/>
            <person name="Riley R."/>
            <person name="LaButti K."/>
            <person name="Andreopoulos B."/>
            <person name="Lipzen A."/>
            <person name="Chen C."/>
            <person name="Yan M."/>
            <person name="Daum C."/>
            <person name="Ng V."/>
            <person name="Clum A."/>
            <person name="Steindorff A."/>
            <person name="Ohm R.A."/>
            <person name="Martin F."/>
            <person name="Silar P."/>
            <person name="Natvig D.O."/>
            <person name="Lalanne C."/>
            <person name="Gautier V."/>
            <person name="Ament-Velasquez S.L."/>
            <person name="Kruys A."/>
            <person name="Hutchinson M.I."/>
            <person name="Powell A.J."/>
            <person name="Barry K."/>
            <person name="Miller A.N."/>
            <person name="Grigoriev I.V."/>
            <person name="Debuchy R."/>
            <person name="Gladieux P."/>
            <person name="Hiltunen Thoren M."/>
            <person name="Johannesson H."/>
        </authorList>
    </citation>
    <scope>NUCLEOTIDE SEQUENCE</scope>
    <source>
        <strain evidence="8">CBS 532.94</strain>
    </source>
</reference>
<dbReference type="SUPFAM" id="SSF75304">
    <property type="entry name" value="Amidase signature (AS) enzymes"/>
    <property type="match status" value="1"/>
</dbReference>
<comment type="catalytic activity">
    <reaction evidence="1">
        <text>a monocarboxylic acid amide + H2O = a monocarboxylate + NH4(+)</text>
        <dbReference type="Rhea" id="RHEA:12020"/>
        <dbReference type="ChEBI" id="CHEBI:15377"/>
        <dbReference type="ChEBI" id="CHEBI:28938"/>
        <dbReference type="ChEBI" id="CHEBI:35757"/>
        <dbReference type="ChEBI" id="CHEBI:83628"/>
        <dbReference type="EC" id="3.5.1.4"/>
    </reaction>
</comment>
<evidence type="ECO:0000256" key="5">
    <source>
        <dbReference type="SAM" id="MobiDB-lite"/>
    </source>
</evidence>
<keyword evidence="4" id="KW-0378">Hydrolase</keyword>
<dbReference type="PANTHER" id="PTHR46072:SF10">
    <property type="entry name" value="ACETAMIDASE"/>
    <property type="match status" value="1"/>
</dbReference>
<dbReference type="FunFam" id="3.90.1300.10:FF:000003">
    <property type="entry name" value="Amidase signature enzyme"/>
    <property type="match status" value="1"/>
</dbReference>
<name>A0AAN7H721_9PEZI</name>
<evidence type="ECO:0000313" key="8">
    <source>
        <dbReference type="EMBL" id="KAK4238111.1"/>
    </source>
</evidence>
<dbReference type="CDD" id="cd02440">
    <property type="entry name" value="AdoMet_MTases"/>
    <property type="match status" value="1"/>
</dbReference>
<dbReference type="Gene3D" id="3.40.50.720">
    <property type="entry name" value="NAD(P)-binding Rossmann-like Domain"/>
    <property type="match status" value="1"/>
</dbReference>
<accession>A0AAN7H721</accession>
<evidence type="ECO:0000256" key="1">
    <source>
        <dbReference type="ARBA" id="ARBA00001311"/>
    </source>
</evidence>
<comment type="similarity">
    <text evidence="2">Belongs to the amidase family.</text>
</comment>
<dbReference type="GO" id="GO:0004040">
    <property type="term" value="F:amidase activity"/>
    <property type="evidence" value="ECO:0007669"/>
    <property type="project" value="UniProtKB-EC"/>
</dbReference>
<evidence type="ECO:0000256" key="3">
    <source>
        <dbReference type="ARBA" id="ARBA00012922"/>
    </source>
</evidence>
<comment type="caution">
    <text evidence="8">The sequence shown here is derived from an EMBL/GenBank/DDBJ whole genome shotgun (WGS) entry which is preliminary data.</text>
</comment>
<feature type="compositionally biased region" description="Low complexity" evidence="5">
    <location>
        <begin position="1304"/>
        <end position="1317"/>
    </location>
</feature>
<feature type="region of interest" description="Disordered" evidence="5">
    <location>
        <begin position="1296"/>
        <end position="1322"/>
    </location>
</feature>
<sequence>MFLLDYLQYRRDCRLKQAERASRIESLTAYHGPLSPTDKETLTRPIEELVASVQSGTVNPLQVLRSYGKLALKAHSRTNCLTEILLPSAEKWLAKGEINLQGPLAGIPVSLKDTVVVAGYDTTVGYSSFVGNKTHRDGPMVRMLKDAGAVPYVKTNCPITLLSFESTNAVWGRCTNPHNPAYSPGGSTGGESALLAMGGRMGIGSDVAGSVRVPAHFAGCYSIRCSTGRWPKAGICTSMPGQEGVPSVYSPMARTLRDLTYFTRAVLGEMRPWTYDYTVHPLPWRAEIEKEFGDAQRKLRVGVLRTDGVVDPSPACVRALAMAEEALRSQGCEIVEVEGAPDMYDGLRLASLLLNADGCQMFESFRRFGEWNDPGASQLRRLAGLWTPLRYLYYLWVKYVQRDHIWAGLIRHWRAQSAFENWKLVSQREVYRARWFEWWNEQGLDVIISPPNATPAVPHDGMRDAVSSCGYTFLFNLLDYSAGVLPITHVDKALDKLPASFNLKKLHRVARGAYKHYDAERMHGLPVGVQVVGRRLEEEKVLAVMKRLEDALGDDRDNWSSEAYQNAASFVPKLATKVMQWLDPQEDDVILDVGCGDGVLNVDMAQIVALGSGHIHGIDSSPAMITAAKAAVESAGLTGKCTFEGKHASLISPLLDATKLVSYPSLQQGTFTKAFSNAALHWILRPPHTREDVFRGVRDALAPGGTFAFEMGGLGNVCEIRAALLSAVGRRVGLARAQEVDPWFFPDEEWVRDVMEVKVGGWKVERAEREWRPTKADKGGVEAWVRLMAKRWFEILPEEEREECTREVVDVLEIVLRQPSGGHSLGLIRQYLAFFNNCLNKMSADDQAFLDVLSSLPNDIQRYSRDVADFVDRHVDHIADTLRDALAKSPWVPEQFRPRSPPPPPAIITVPTSALEKVQDWLSRHKILVGFVVVTSGVVAYRTYRSSARWRKTRRAKRARSGGRMEVVVIAGSPALPLTRSLSLDLERKGFIVFVVSNSHEDEIMVQNLARPDIRPLSIDITDPPSAGNSIDSFARYLQSPHAAIPNGKRHHLSLKAVILIPSLNYQTSPIATIPPSSFADLFNTHLLQPILTIQAFLPLLTARLSPATDKERPSPKVLVLTPSIISSINPPFHAPEATVCSALSAFTEVLTAELRPLGIPVTHMQLGTFDFAGFTPAANSRLLHPHGLLPAPENAESLPWPDSARHAYGKNFVSQSGSAISAGRIRGLRGSSLKELHNAVFDVIDGSIMSGAVRVGLGASVYGFVGRWVPRGLVAWMMGIRKVDELAAWQATRGSSAFGSPKSAGSDSEGAAGSESFVAVPPLEHVGDANVWKEG</sequence>
<evidence type="ECO:0000256" key="2">
    <source>
        <dbReference type="ARBA" id="ARBA00009199"/>
    </source>
</evidence>
<organism evidence="8 9">
    <name type="scientific">Achaetomium macrosporum</name>
    <dbReference type="NCBI Taxonomy" id="79813"/>
    <lineage>
        <taxon>Eukaryota</taxon>
        <taxon>Fungi</taxon>
        <taxon>Dikarya</taxon>
        <taxon>Ascomycota</taxon>
        <taxon>Pezizomycotina</taxon>
        <taxon>Sordariomycetes</taxon>
        <taxon>Sordariomycetidae</taxon>
        <taxon>Sordariales</taxon>
        <taxon>Chaetomiaceae</taxon>
        <taxon>Achaetomium</taxon>
    </lineage>
</organism>
<dbReference type="Gene3D" id="3.40.50.150">
    <property type="entry name" value="Vaccinia Virus protein VP39"/>
    <property type="match status" value="1"/>
</dbReference>
<protein>
    <recommendedName>
        <fullName evidence="3">amidase</fullName>
        <ecNumber evidence="3">3.5.1.4</ecNumber>
    </recommendedName>
</protein>